<evidence type="ECO:0000259" key="1">
    <source>
        <dbReference type="Pfam" id="PF04055"/>
    </source>
</evidence>
<dbReference type="AlphaFoldDB" id="X0XSS6"/>
<feature type="non-terminal residue" evidence="3">
    <location>
        <position position="1"/>
    </location>
</feature>
<dbReference type="SFLD" id="SFLDS00029">
    <property type="entry name" value="Radical_SAM"/>
    <property type="match status" value="1"/>
</dbReference>
<protein>
    <submittedName>
        <fullName evidence="3">Uncharacterized protein</fullName>
    </submittedName>
</protein>
<reference evidence="3" key="1">
    <citation type="journal article" date="2014" name="Front. Microbiol.">
        <title>High frequency of phylogenetically diverse reductive dehalogenase-homologous genes in deep subseafloor sedimentary metagenomes.</title>
        <authorList>
            <person name="Kawai M."/>
            <person name="Futagami T."/>
            <person name="Toyoda A."/>
            <person name="Takaki Y."/>
            <person name="Nishi S."/>
            <person name="Hori S."/>
            <person name="Arai W."/>
            <person name="Tsubouchi T."/>
            <person name="Morono Y."/>
            <person name="Uchiyama I."/>
            <person name="Ito T."/>
            <person name="Fujiyama A."/>
            <person name="Inagaki F."/>
            <person name="Takami H."/>
        </authorList>
    </citation>
    <scope>NUCLEOTIDE SEQUENCE</scope>
    <source>
        <strain evidence="3">Expedition CK06-06</strain>
    </source>
</reference>
<dbReference type="GO" id="GO:0051536">
    <property type="term" value="F:iron-sulfur cluster binding"/>
    <property type="evidence" value="ECO:0007669"/>
    <property type="project" value="InterPro"/>
</dbReference>
<dbReference type="InterPro" id="IPR058240">
    <property type="entry name" value="rSAM_sf"/>
</dbReference>
<dbReference type="PANTHER" id="PTHR42731:SF1">
    <property type="entry name" value="RADICAL SAM DOMAIN PROTEIN"/>
    <property type="match status" value="1"/>
</dbReference>
<dbReference type="InterPro" id="IPR045784">
    <property type="entry name" value="Radical_SAM_N2"/>
</dbReference>
<dbReference type="Pfam" id="PF19864">
    <property type="entry name" value="Radical_SAM_N2"/>
    <property type="match status" value="1"/>
</dbReference>
<feature type="domain" description="Radical SAM core" evidence="1">
    <location>
        <begin position="147"/>
        <end position="238"/>
    </location>
</feature>
<name>X0XSS6_9ZZZZ</name>
<dbReference type="CDD" id="cd01335">
    <property type="entry name" value="Radical_SAM"/>
    <property type="match status" value="1"/>
</dbReference>
<comment type="caution">
    <text evidence="3">The sequence shown here is derived from an EMBL/GenBank/DDBJ whole genome shotgun (WGS) entry which is preliminary data.</text>
</comment>
<dbReference type="InterPro" id="IPR007197">
    <property type="entry name" value="rSAM"/>
</dbReference>
<dbReference type="SFLD" id="SFLDG01082">
    <property type="entry name" value="B12-binding_domain_containing"/>
    <property type="match status" value="1"/>
</dbReference>
<gene>
    <name evidence="3" type="ORF">S01H1_72827</name>
</gene>
<dbReference type="Gene3D" id="3.30.750.210">
    <property type="match status" value="1"/>
</dbReference>
<proteinExistence type="predicted"/>
<dbReference type="EMBL" id="BARS01048611">
    <property type="protein sequence ID" value="GAG38377.1"/>
    <property type="molecule type" value="Genomic_DNA"/>
</dbReference>
<accession>X0XSS6</accession>
<dbReference type="Pfam" id="PF04055">
    <property type="entry name" value="Radical_SAM"/>
    <property type="match status" value="1"/>
</dbReference>
<organism evidence="3">
    <name type="scientific">marine sediment metagenome</name>
    <dbReference type="NCBI Taxonomy" id="412755"/>
    <lineage>
        <taxon>unclassified sequences</taxon>
        <taxon>metagenomes</taxon>
        <taxon>ecological metagenomes</taxon>
    </lineage>
</organism>
<dbReference type="SUPFAM" id="SSF102114">
    <property type="entry name" value="Radical SAM enzymes"/>
    <property type="match status" value="1"/>
</dbReference>
<dbReference type="PANTHER" id="PTHR42731">
    <property type="entry name" value="SLL1084 PROTEIN"/>
    <property type="match status" value="1"/>
</dbReference>
<evidence type="ECO:0000313" key="3">
    <source>
        <dbReference type="EMBL" id="GAG38377.1"/>
    </source>
</evidence>
<feature type="domain" description="Radical SAM" evidence="2">
    <location>
        <begin position="1"/>
        <end position="92"/>
    </location>
</feature>
<dbReference type="GO" id="GO:0003824">
    <property type="term" value="F:catalytic activity"/>
    <property type="evidence" value="ECO:0007669"/>
    <property type="project" value="InterPro"/>
</dbReference>
<evidence type="ECO:0000259" key="2">
    <source>
        <dbReference type="Pfam" id="PF19864"/>
    </source>
</evidence>
<sequence length="242" mass="26789">YASVLSLLDLGGIALRAADRAPTEPIVIAGGPCAVNPEPMAPFFEALVIGEGEEVVHEIMDLLAGFSPPFADAEIRSRFLGELSRIEGVYVPSLWPVEQVGRFIVPQPHSPDKPAVRRRIVEDLDAALFPTRPLVPYRESVHDRAQIEISRGCTRGCRFCQAGIIYRPTRERSVETLRRLANEIIDATGYDQISLSSLSCTDYTRIEELLEGLHQDLSDRRVSIGLPSIRVDAFGVELARRV</sequence>
<feature type="non-terminal residue" evidence="3">
    <location>
        <position position="242"/>
    </location>
</feature>